<feature type="transmembrane region" description="Helical" evidence="1">
    <location>
        <begin position="110"/>
        <end position="129"/>
    </location>
</feature>
<gene>
    <name evidence="2" type="ORF">ACFOWZ_18290</name>
</gene>
<dbReference type="EMBL" id="JBHRZI010000015">
    <property type="protein sequence ID" value="MFC3893429.1"/>
    <property type="molecule type" value="Genomic_DNA"/>
</dbReference>
<reference evidence="3" key="1">
    <citation type="journal article" date="2019" name="Int. J. Syst. Evol. Microbiol.">
        <title>The Global Catalogue of Microorganisms (GCM) 10K type strain sequencing project: providing services to taxonomists for standard genome sequencing and annotation.</title>
        <authorList>
            <consortium name="The Broad Institute Genomics Platform"/>
            <consortium name="The Broad Institute Genome Sequencing Center for Infectious Disease"/>
            <person name="Wu L."/>
            <person name="Ma J."/>
        </authorList>
    </citation>
    <scope>NUCLEOTIDE SEQUENCE [LARGE SCALE GENOMIC DNA]</scope>
    <source>
        <strain evidence="3">CGMCC 4.7405</strain>
    </source>
</reference>
<dbReference type="RefSeq" id="WP_382373962.1">
    <property type="nucleotide sequence ID" value="NZ_JBHRZI010000015.1"/>
</dbReference>
<feature type="transmembrane region" description="Helical" evidence="1">
    <location>
        <begin position="52"/>
        <end position="71"/>
    </location>
</feature>
<keyword evidence="1" id="KW-0812">Transmembrane</keyword>
<proteinExistence type="predicted"/>
<evidence type="ECO:0008006" key="4">
    <source>
        <dbReference type="Google" id="ProtNLM"/>
    </source>
</evidence>
<feature type="transmembrane region" description="Helical" evidence="1">
    <location>
        <begin position="21"/>
        <end position="46"/>
    </location>
</feature>
<sequence>MHIPAALYQDTKDLPEPGTRSAIVLPAALFPLLVVVLPFATVGAVFDLHWGWWAGAFGAALAWAGAAGFLARSPRPWMSLERLLGWSLLWCAEPFIALPLLGPIAAGTHVAVGAVLYVGGALGFGYWLFRRYRRKS</sequence>
<keyword evidence="3" id="KW-1185">Reference proteome</keyword>
<accession>A0ABV8BVZ8</accession>
<comment type="caution">
    <text evidence="2">The sequence shown here is derived from an EMBL/GenBank/DDBJ whole genome shotgun (WGS) entry which is preliminary data.</text>
</comment>
<name>A0ABV8BVZ8_9PSEU</name>
<evidence type="ECO:0000313" key="2">
    <source>
        <dbReference type="EMBL" id="MFC3893429.1"/>
    </source>
</evidence>
<feature type="transmembrane region" description="Helical" evidence="1">
    <location>
        <begin position="83"/>
        <end position="104"/>
    </location>
</feature>
<evidence type="ECO:0000256" key="1">
    <source>
        <dbReference type="SAM" id="Phobius"/>
    </source>
</evidence>
<evidence type="ECO:0000313" key="3">
    <source>
        <dbReference type="Proteomes" id="UP001595690"/>
    </source>
</evidence>
<keyword evidence="1" id="KW-1133">Transmembrane helix</keyword>
<dbReference type="Proteomes" id="UP001595690">
    <property type="component" value="Unassembled WGS sequence"/>
</dbReference>
<organism evidence="2 3">
    <name type="scientific">Lentzea rhizosphaerae</name>
    <dbReference type="NCBI Taxonomy" id="2041025"/>
    <lineage>
        <taxon>Bacteria</taxon>
        <taxon>Bacillati</taxon>
        <taxon>Actinomycetota</taxon>
        <taxon>Actinomycetes</taxon>
        <taxon>Pseudonocardiales</taxon>
        <taxon>Pseudonocardiaceae</taxon>
        <taxon>Lentzea</taxon>
    </lineage>
</organism>
<protein>
    <recommendedName>
        <fullName evidence="4">SPW repeat-containing protein</fullName>
    </recommendedName>
</protein>
<keyword evidence="1" id="KW-0472">Membrane</keyword>